<organism evidence="3 4">
    <name type="scientific">Chitinophaga oryziterrae</name>
    <dbReference type="NCBI Taxonomy" id="1031224"/>
    <lineage>
        <taxon>Bacteria</taxon>
        <taxon>Pseudomonadati</taxon>
        <taxon>Bacteroidota</taxon>
        <taxon>Chitinophagia</taxon>
        <taxon>Chitinophagales</taxon>
        <taxon>Chitinophagaceae</taxon>
        <taxon>Chitinophaga</taxon>
    </lineage>
</organism>
<dbReference type="InterPro" id="IPR025667">
    <property type="entry name" value="SprB_repeat"/>
</dbReference>
<dbReference type="OrthoDB" id="5726170at2"/>
<feature type="signal peptide" evidence="1">
    <location>
        <begin position="1"/>
        <end position="22"/>
    </location>
</feature>
<evidence type="ECO:0000259" key="2">
    <source>
        <dbReference type="PROSITE" id="PS50093"/>
    </source>
</evidence>
<dbReference type="Gene3D" id="2.60.40.740">
    <property type="match status" value="1"/>
</dbReference>
<dbReference type="InterPro" id="IPR013783">
    <property type="entry name" value="Ig-like_fold"/>
</dbReference>
<keyword evidence="1" id="KW-0732">Signal</keyword>
<proteinExistence type="predicted"/>
<evidence type="ECO:0000313" key="3">
    <source>
        <dbReference type="EMBL" id="MVT41348.1"/>
    </source>
</evidence>
<accession>A0A6N8JA20</accession>
<sequence length="819" mass="85954">MKRTFTIILLAVLLTGTNVLLAQTFTPIAVTGFNSDIIAEAGNNAVAVTSTVIDGSNHVIHTTGFAALNGITGGIINTGAIVSGTRTYQMAPYTGNNALYMSSAGNVANTVGTGTLTFATPKAYSNLSLLAFGTENNSVVTVVLNFTDGTTVNAGNITIKDWFGGTPFLISGFGRLTRLTAAPYTVDGLTTNPRMYAFDFLVPCASQSKLVQSVTFNYIPGSNPSSRALIMAVSGVGYTPITYSQVVTNPICGGANGSIALTATGGTSPLTYSWNTNPTQTNATATNLVAGFYACAIRDGNNCITTVFDTLVLKSLASITAVANPAEICSGAASALSTTATGGTVSGYTWNPGNISGDNTSVTPTANTQYIVTAKDAFGCVIADTVDVTVKPTPSAAFDVRQPAVCLGLPDTLMYTGGAGPTATYTWDGGGAPVQGGGVGGNPDWYSLNYTAAGTYTVSLQLTENGCVSPLVTHPVTIQTPPVAGFNVSKNPICTGEMVTVTFTGTASNAAVAQWNWGGGSQQSGTGLNPQLVKYLNSGTISLTVTDGVCIRTATPVAIDVITKPVAKFTPDIITGCTPVTVNFTNQSTFADSYKWFLGDGGTATSKNASHTYSNDGVYTLTLIAGSQQLCFDTLIKTALINVLPPPVASFTAQPGENIPVEYKNATFNFTNTSQHATTYEWEFGDGITSSEINPVYKWELPGNYRVTLYARNDIGCMDSTSRAWYKIIPDLVLNIPNAFSPNGDGINDRWNLDGLKARPACQVEVFNRWGQTVYKSNGYTIGWDGLRQGKPVSEGTYYYVIKTAPGEKPYTGWVVLLR</sequence>
<dbReference type="InterPro" id="IPR026341">
    <property type="entry name" value="T9SS_type_B"/>
</dbReference>
<name>A0A6N8JA20_9BACT</name>
<dbReference type="InterPro" id="IPR000601">
    <property type="entry name" value="PKD_dom"/>
</dbReference>
<evidence type="ECO:0000313" key="4">
    <source>
        <dbReference type="Proteomes" id="UP000468388"/>
    </source>
</evidence>
<reference evidence="3 4" key="1">
    <citation type="submission" date="2019-12" db="EMBL/GenBank/DDBJ databases">
        <title>The draft genomic sequence of strain Chitinophaga oryziterrae JCM 16595.</title>
        <authorList>
            <person name="Zhang X."/>
        </authorList>
    </citation>
    <scope>NUCLEOTIDE SEQUENCE [LARGE SCALE GENOMIC DNA]</scope>
    <source>
        <strain evidence="3 4">JCM 16595</strain>
    </source>
</reference>
<keyword evidence="4" id="KW-1185">Reference proteome</keyword>
<dbReference type="Pfam" id="PF13573">
    <property type="entry name" value="SprB"/>
    <property type="match status" value="1"/>
</dbReference>
<dbReference type="RefSeq" id="WP_157299977.1">
    <property type="nucleotide sequence ID" value="NZ_BAAAZB010000025.1"/>
</dbReference>
<protein>
    <submittedName>
        <fullName evidence="3">T9SS type B sorting domain-containing protein</fullName>
    </submittedName>
</protein>
<dbReference type="PROSITE" id="PS50093">
    <property type="entry name" value="PKD"/>
    <property type="match status" value="2"/>
</dbReference>
<dbReference type="NCBIfam" id="TIGR04131">
    <property type="entry name" value="Bac_Flav_CTERM"/>
    <property type="match status" value="1"/>
</dbReference>
<dbReference type="Gene3D" id="2.60.40.10">
    <property type="entry name" value="Immunoglobulins"/>
    <property type="match status" value="4"/>
</dbReference>
<dbReference type="Pfam" id="PF13585">
    <property type="entry name" value="CHU_C"/>
    <property type="match status" value="1"/>
</dbReference>
<evidence type="ECO:0000256" key="1">
    <source>
        <dbReference type="SAM" id="SignalP"/>
    </source>
</evidence>
<dbReference type="SMART" id="SM00089">
    <property type="entry name" value="PKD"/>
    <property type="match status" value="3"/>
</dbReference>
<dbReference type="CDD" id="cd00146">
    <property type="entry name" value="PKD"/>
    <property type="match status" value="2"/>
</dbReference>
<comment type="caution">
    <text evidence="3">The sequence shown here is derived from an EMBL/GenBank/DDBJ whole genome shotgun (WGS) entry which is preliminary data.</text>
</comment>
<dbReference type="InterPro" id="IPR035986">
    <property type="entry name" value="PKD_dom_sf"/>
</dbReference>
<dbReference type="Pfam" id="PF18911">
    <property type="entry name" value="PKD_4"/>
    <property type="match status" value="2"/>
</dbReference>
<dbReference type="EMBL" id="WRXO01000003">
    <property type="protein sequence ID" value="MVT41348.1"/>
    <property type="molecule type" value="Genomic_DNA"/>
</dbReference>
<feature type="domain" description="PKD" evidence="2">
    <location>
        <begin position="593"/>
        <end position="627"/>
    </location>
</feature>
<dbReference type="SUPFAM" id="SSF49299">
    <property type="entry name" value="PKD domain"/>
    <property type="match status" value="4"/>
</dbReference>
<gene>
    <name evidence="3" type="ORF">GO495_12200</name>
</gene>
<feature type="chain" id="PRO_5026851236" evidence="1">
    <location>
        <begin position="23"/>
        <end position="819"/>
    </location>
</feature>
<feature type="domain" description="PKD" evidence="2">
    <location>
        <begin position="665"/>
        <end position="716"/>
    </location>
</feature>
<dbReference type="Proteomes" id="UP000468388">
    <property type="component" value="Unassembled WGS sequence"/>
</dbReference>
<dbReference type="InterPro" id="IPR022409">
    <property type="entry name" value="PKD/Chitinase_dom"/>
</dbReference>
<dbReference type="AlphaFoldDB" id="A0A6N8JA20"/>